<evidence type="ECO:0000313" key="4">
    <source>
        <dbReference type="EMBL" id="NEV64872.1"/>
    </source>
</evidence>
<dbReference type="Gene3D" id="3.30.70.270">
    <property type="match status" value="1"/>
</dbReference>
<proteinExistence type="predicted"/>
<dbReference type="RefSeq" id="WP_164456046.1">
    <property type="nucleotide sequence ID" value="NZ_JAAIJQ010000119.1"/>
</dbReference>
<dbReference type="Proteomes" id="UP000483379">
    <property type="component" value="Unassembled WGS sequence"/>
</dbReference>
<dbReference type="PROSITE" id="PS50887">
    <property type="entry name" value="GGDEF"/>
    <property type="match status" value="1"/>
</dbReference>
<dbReference type="EMBL" id="JAAIJQ010000119">
    <property type="protein sequence ID" value="NEV64872.1"/>
    <property type="molecule type" value="Genomic_DNA"/>
</dbReference>
<dbReference type="InterPro" id="IPR050469">
    <property type="entry name" value="Diguanylate_Cyclase"/>
</dbReference>
<dbReference type="EC" id="2.7.7.65" evidence="1"/>
<organism evidence="4 5">
    <name type="scientific">Thiorhodococcus minor</name>
    <dbReference type="NCBI Taxonomy" id="57489"/>
    <lineage>
        <taxon>Bacteria</taxon>
        <taxon>Pseudomonadati</taxon>
        <taxon>Pseudomonadota</taxon>
        <taxon>Gammaproteobacteria</taxon>
        <taxon>Chromatiales</taxon>
        <taxon>Chromatiaceae</taxon>
        <taxon>Thiorhodococcus</taxon>
    </lineage>
</organism>
<evidence type="ECO:0000313" key="5">
    <source>
        <dbReference type="Proteomes" id="UP000483379"/>
    </source>
</evidence>
<comment type="catalytic activity">
    <reaction evidence="2">
        <text>2 GTP = 3',3'-c-di-GMP + 2 diphosphate</text>
        <dbReference type="Rhea" id="RHEA:24898"/>
        <dbReference type="ChEBI" id="CHEBI:33019"/>
        <dbReference type="ChEBI" id="CHEBI:37565"/>
        <dbReference type="ChEBI" id="CHEBI:58805"/>
        <dbReference type="EC" id="2.7.7.65"/>
    </reaction>
</comment>
<dbReference type="InterPro" id="IPR000160">
    <property type="entry name" value="GGDEF_dom"/>
</dbReference>
<evidence type="ECO:0000259" key="3">
    <source>
        <dbReference type="PROSITE" id="PS50887"/>
    </source>
</evidence>
<dbReference type="PANTHER" id="PTHR45138:SF9">
    <property type="entry name" value="DIGUANYLATE CYCLASE DGCM-RELATED"/>
    <property type="match status" value="1"/>
</dbReference>
<sequence>MAEGSLLGRLGGEEFAVLLPFTGGEGAIHQAELIRERVAATVVAIEGDIRLSCTLSIGVGHDRESSSLDHLLKLADDMLYHAKGEGRNRIVLRCEDFSACAATS</sequence>
<protein>
    <recommendedName>
        <fullName evidence="1">diguanylate cyclase</fullName>
        <ecNumber evidence="1">2.7.7.65</ecNumber>
    </recommendedName>
</protein>
<dbReference type="SUPFAM" id="SSF55073">
    <property type="entry name" value="Nucleotide cyclase"/>
    <property type="match status" value="1"/>
</dbReference>
<name>A0A6M0K542_9GAMM</name>
<evidence type="ECO:0000256" key="2">
    <source>
        <dbReference type="ARBA" id="ARBA00034247"/>
    </source>
</evidence>
<comment type="caution">
    <text evidence="4">The sequence shown here is derived from an EMBL/GenBank/DDBJ whole genome shotgun (WGS) entry which is preliminary data.</text>
</comment>
<dbReference type="InterPro" id="IPR029787">
    <property type="entry name" value="Nucleotide_cyclase"/>
</dbReference>
<dbReference type="GO" id="GO:0005886">
    <property type="term" value="C:plasma membrane"/>
    <property type="evidence" value="ECO:0007669"/>
    <property type="project" value="TreeGrafter"/>
</dbReference>
<dbReference type="GO" id="GO:0043709">
    <property type="term" value="P:cell adhesion involved in single-species biofilm formation"/>
    <property type="evidence" value="ECO:0007669"/>
    <property type="project" value="TreeGrafter"/>
</dbReference>
<dbReference type="InterPro" id="IPR043128">
    <property type="entry name" value="Rev_trsase/Diguanyl_cyclase"/>
</dbReference>
<dbReference type="PANTHER" id="PTHR45138">
    <property type="entry name" value="REGULATORY COMPONENTS OF SENSORY TRANSDUCTION SYSTEM"/>
    <property type="match status" value="1"/>
</dbReference>
<dbReference type="GO" id="GO:0052621">
    <property type="term" value="F:diguanylate cyclase activity"/>
    <property type="evidence" value="ECO:0007669"/>
    <property type="project" value="UniProtKB-EC"/>
</dbReference>
<dbReference type="CDD" id="cd01949">
    <property type="entry name" value="GGDEF"/>
    <property type="match status" value="1"/>
</dbReference>
<dbReference type="AlphaFoldDB" id="A0A6M0K542"/>
<keyword evidence="5" id="KW-1185">Reference proteome</keyword>
<gene>
    <name evidence="4" type="ORF">G3446_23900</name>
</gene>
<dbReference type="GO" id="GO:1902201">
    <property type="term" value="P:negative regulation of bacterial-type flagellum-dependent cell motility"/>
    <property type="evidence" value="ECO:0007669"/>
    <property type="project" value="TreeGrafter"/>
</dbReference>
<feature type="domain" description="GGDEF" evidence="3">
    <location>
        <begin position="1"/>
        <end position="95"/>
    </location>
</feature>
<reference evidence="4 5" key="1">
    <citation type="submission" date="2020-02" db="EMBL/GenBank/DDBJ databases">
        <title>Genome sequences of Thiorhodococcus mannitoliphagus and Thiorhodococcus minor, purple sulfur photosynthetic bacteria in the gammaproteobacterial family, Chromatiaceae.</title>
        <authorList>
            <person name="Aviles F.A."/>
            <person name="Meyer T.E."/>
            <person name="Kyndt J.A."/>
        </authorList>
    </citation>
    <scope>NUCLEOTIDE SEQUENCE [LARGE SCALE GENOMIC DNA]</scope>
    <source>
        <strain evidence="4 5">DSM 11518</strain>
    </source>
</reference>
<accession>A0A6M0K542</accession>
<dbReference type="NCBIfam" id="TIGR00254">
    <property type="entry name" value="GGDEF"/>
    <property type="match status" value="1"/>
</dbReference>
<evidence type="ECO:0000256" key="1">
    <source>
        <dbReference type="ARBA" id="ARBA00012528"/>
    </source>
</evidence>
<dbReference type="Pfam" id="PF00990">
    <property type="entry name" value="GGDEF"/>
    <property type="match status" value="1"/>
</dbReference>